<comment type="caution">
    <text evidence="1">The sequence shown here is derived from an EMBL/GenBank/DDBJ whole genome shotgun (WGS) entry which is preliminary data.</text>
</comment>
<name>A0AC61RUE6_9FIRM</name>
<proteinExistence type="predicted"/>
<organism evidence="1 2">
    <name type="scientific">Petralouisia muris</name>
    <dbReference type="NCBI Taxonomy" id="3032872"/>
    <lineage>
        <taxon>Bacteria</taxon>
        <taxon>Bacillati</taxon>
        <taxon>Bacillota</taxon>
        <taxon>Clostridia</taxon>
        <taxon>Lachnospirales</taxon>
        <taxon>Lachnospiraceae</taxon>
        <taxon>Petralouisia</taxon>
    </lineage>
</organism>
<gene>
    <name evidence="1" type="ORF">E5329_14695</name>
</gene>
<evidence type="ECO:0000313" key="1">
    <source>
        <dbReference type="EMBL" id="TGY95413.1"/>
    </source>
</evidence>
<accession>A0AC61RUE6</accession>
<sequence>MQIEIFPEAAVTLLIQQETGIAGETVEEWLYRDIPMTDDSQQFFGGSAMTLEAVTELAGGYDMAWFMAAVIFLFAWLLIYNILFISMQQDIRRFGLLQTLGTTTK</sequence>
<dbReference type="Proteomes" id="UP000304953">
    <property type="component" value="Unassembled WGS sequence"/>
</dbReference>
<protein>
    <submittedName>
        <fullName evidence="1">Uncharacterized protein</fullName>
    </submittedName>
</protein>
<dbReference type="EMBL" id="SRYA01000029">
    <property type="protein sequence ID" value="TGY95413.1"/>
    <property type="molecule type" value="Genomic_DNA"/>
</dbReference>
<evidence type="ECO:0000313" key="2">
    <source>
        <dbReference type="Proteomes" id="UP000304953"/>
    </source>
</evidence>
<keyword evidence="2" id="KW-1185">Reference proteome</keyword>
<reference evidence="1" key="1">
    <citation type="submission" date="2019-04" db="EMBL/GenBank/DDBJ databases">
        <title>Microbes associate with the intestines of laboratory mice.</title>
        <authorList>
            <person name="Navarre W."/>
            <person name="Wong E."/>
            <person name="Huang K."/>
            <person name="Tropini C."/>
            <person name="Ng K."/>
            <person name="Yu B."/>
        </authorList>
    </citation>
    <scope>NUCLEOTIDE SEQUENCE</scope>
    <source>
        <strain evidence="1">NM01_1-7b</strain>
    </source>
</reference>